<proteinExistence type="predicted"/>
<protein>
    <recommendedName>
        <fullName evidence="3">Glycosyltransferase</fullName>
    </recommendedName>
</protein>
<evidence type="ECO:0000313" key="1">
    <source>
        <dbReference type="EMBL" id="PWW82346.1"/>
    </source>
</evidence>
<keyword evidence="2" id="KW-1185">Reference proteome</keyword>
<dbReference type="AlphaFoldDB" id="A0A317T9Z3"/>
<reference evidence="2" key="1">
    <citation type="submission" date="2017-10" db="EMBL/GenBank/DDBJ databases">
        <authorList>
            <person name="Gaisin V.A."/>
            <person name="Rysina M.S."/>
            <person name="Grouzdev D.S."/>
        </authorList>
    </citation>
    <scope>NUCLEOTIDE SEQUENCE [LARGE SCALE GENOMIC DNA]</scope>
    <source>
        <strain evidence="2">V1</strain>
    </source>
</reference>
<gene>
    <name evidence="1" type="ORF">CR164_04905</name>
</gene>
<dbReference type="Gene3D" id="3.40.50.12580">
    <property type="match status" value="1"/>
</dbReference>
<comment type="caution">
    <text evidence="1">The sequence shown here is derived from an EMBL/GenBank/DDBJ whole genome shotgun (WGS) entry which is preliminary data.</text>
</comment>
<sequence>MKAVFLVNRINNYRHFASLIDEGLKRNHSIECWHDYSFRKDSAKGYLFPEINNAPFHEKDHPFLRQIPIFSQKALNDRILSANDVTYFVSLSPPEFILDSESLNKFRGSWCIIMHGPDSFKEIKNIEKTDIRSSFKRYFFPYTKYMFDMGMQFYEKFIEIGKTYFSPPNTEVHPIGCNMFGSVLKKIDQNKVRRKFGIPERKNILLYLPYTFSGAKKHKRSFAWQAAFAGLHIERRISKEFDNNSFNRDPFGRKLSRQFSYLRRILPDKEAREWLLKSWNEPEVIKAAKAFCERNDLYLVVKPRRKFDFSEEVYKKADIIIDDDESQQYPSKLQELFTVASLCMGYFSTTVIESVFCNVPFVNLHCPDMLFHDPHQHFWCPVTDDSLFSFNGAVWNTQIPELISKMPSQKLSYYSMKTESRKRFMLQFTGLEEPTAGKCFYNYLENRISS</sequence>
<accession>A0A317T9Z3</accession>
<dbReference type="EMBL" id="PDNZ01000003">
    <property type="protein sequence ID" value="PWW82346.1"/>
    <property type="molecule type" value="Genomic_DNA"/>
</dbReference>
<evidence type="ECO:0000313" key="2">
    <source>
        <dbReference type="Proteomes" id="UP000246278"/>
    </source>
</evidence>
<name>A0A317T9Z3_9CHLB</name>
<evidence type="ECO:0008006" key="3">
    <source>
        <dbReference type="Google" id="ProtNLM"/>
    </source>
</evidence>
<dbReference type="Proteomes" id="UP000246278">
    <property type="component" value="Unassembled WGS sequence"/>
</dbReference>
<organism evidence="1 2">
    <name type="scientific">Prosthecochloris marina</name>
    <dbReference type="NCBI Taxonomy" id="2017681"/>
    <lineage>
        <taxon>Bacteria</taxon>
        <taxon>Pseudomonadati</taxon>
        <taxon>Chlorobiota</taxon>
        <taxon>Chlorobiia</taxon>
        <taxon>Chlorobiales</taxon>
        <taxon>Chlorobiaceae</taxon>
        <taxon>Prosthecochloris</taxon>
    </lineage>
</organism>
<dbReference type="InterPro" id="IPR043148">
    <property type="entry name" value="TagF_C"/>
</dbReference>